<name>A0ABD2MSB1_9CUCU</name>
<dbReference type="EMBL" id="JABFTP020000021">
    <property type="protein sequence ID" value="KAL3269260.1"/>
    <property type="molecule type" value="Genomic_DNA"/>
</dbReference>
<dbReference type="Proteomes" id="UP001516400">
    <property type="component" value="Unassembled WGS sequence"/>
</dbReference>
<reference evidence="3 4" key="1">
    <citation type="journal article" date="2021" name="BMC Biol.">
        <title>Horizontally acquired antibacterial genes associated with adaptive radiation of ladybird beetles.</title>
        <authorList>
            <person name="Li H.S."/>
            <person name="Tang X.F."/>
            <person name="Huang Y.H."/>
            <person name="Xu Z.Y."/>
            <person name="Chen M.L."/>
            <person name="Du X.Y."/>
            <person name="Qiu B.Y."/>
            <person name="Chen P.T."/>
            <person name="Zhang W."/>
            <person name="Slipinski A."/>
            <person name="Escalona H.E."/>
            <person name="Waterhouse R.M."/>
            <person name="Zwick A."/>
            <person name="Pang H."/>
        </authorList>
    </citation>
    <scope>NUCLEOTIDE SEQUENCE [LARGE SCALE GENOMIC DNA]</scope>
    <source>
        <strain evidence="3">SYSU2018</strain>
    </source>
</reference>
<dbReference type="AlphaFoldDB" id="A0ABD2MSB1"/>
<protein>
    <recommendedName>
        <fullName evidence="5">Histidine-rich glycoprotein</fullName>
    </recommendedName>
</protein>
<evidence type="ECO:0000313" key="3">
    <source>
        <dbReference type="EMBL" id="KAL3269260.1"/>
    </source>
</evidence>
<keyword evidence="4" id="KW-1185">Reference proteome</keyword>
<evidence type="ECO:0000313" key="4">
    <source>
        <dbReference type="Proteomes" id="UP001516400"/>
    </source>
</evidence>
<evidence type="ECO:0008006" key="5">
    <source>
        <dbReference type="Google" id="ProtNLM"/>
    </source>
</evidence>
<sequence>MKCILLFLTLTIIGTSYSEEGNNDKRQRKRSLLFGSISFHDHLEPVPTIRLDTYDHHHHDYHHDYHHDFIFKRDTSAVETDALEEKNRSKRDPHHHHHHHHYPHHEHHVLYKRDTSAVQNPKEDGIIRKKRDPHHHYHHHHHDYHVIIH</sequence>
<feature type="signal peptide" evidence="2">
    <location>
        <begin position="1"/>
        <end position="18"/>
    </location>
</feature>
<feature type="chain" id="PRO_5044788522" description="Histidine-rich glycoprotein" evidence="2">
    <location>
        <begin position="19"/>
        <end position="149"/>
    </location>
</feature>
<evidence type="ECO:0000256" key="1">
    <source>
        <dbReference type="SAM" id="MobiDB-lite"/>
    </source>
</evidence>
<feature type="compositionally biased region" description="Basic residues" evidence="1">
    <location>
        <begin position="88"/>
        <end position="107"/>
    </location>
</feature>
<comment type="caution">
    <text evidence="3">The sequence shown here is derived from an EMBL/GenBank/DDBJ whole genome shotgun (WGS) entry which is preliminary data.</text>
</comment>
<accession>A0ABD2MSB1</accession>
<feature type="region of interest" description="Disordered" evidence="1">
    <location>
        <begin position="81"/>
        <end position="109"/>
    </location>
</feature>
<proteinExistence type="predicted"/>
<keyword evidence="2" id="KW-0732">Signal</keyword>
<gene>
    <name evidence="3" type="ORF">HHI36_008340</name>
</gene>
<organism evidence="3 4">
    <name type="scientific">Cryptolaemus montrouzieri</name>
    <dbReference type="NCBI Taxonomy" id="559131"/>
    <lineage>
        <taxon>Eukaryota</taxon>
        <taxon>Metazoa</taxon>
        <taxon>Ecdysozoa</taxon>
        <taxon>Arthropoda</taxon>
        <taxon>Hexapoda</taxon>
        <taxon>Insecta</taxon>
        <taxon>Pterygota</taxon>
        <taxon>Neoptera</taxon>
        <taxon>Endopterygota</taxon>
        <taxon>Coleoptera</taxon>
        <taxon>Polyphaga</taxon>
        <taxon>Cucujiformia</taxon>
        <taxon>Coccinelloidea</taxon>
        <taxon>Coccinellidae</taxon>
        <taxon>Scymninae</taxon>
        <taxon>Scymnini</taxon>
        <taxon>Cryptolaemus</taxon>
    </lineage>
</organism>
<evidence type="ECO:0000256" key="2">
    <source>
        <dbReference type="SAM" id="SignalP"/>
    </source>
</evidence>